<keyword evidence="3 15" id="KW-0723">Serine/threonine-protein kinase</keyword>
<sequence length="369" mass="41766">MGLGQSVEDLYFQQKVKLGQGGFGSVWRAIDRKTNLFVAVKEIDKMKAYWQGAKRSEIQMEISILRACDHVNITHLYNYFEDSAFISIVLEYCDGGDLDDKLKERGWKVPEEQASRWMHQICSAIRHLHERDICHRDIKPGNFMLSASILKLSDFGFARFLPKGQTCSENIGTPAFMAPEQHRLKSGSSNGYGHPVDIWAAGCTLHMLISGGRHPFVNNRKLDMPSLLDGNLDFGLTMFGDLMGSETLARSLCRRMVCPAVQSRLTIEETLMDPWLQIHGSQVDALPQDVVLHGNAAQRYQQLQQQLLLAEKQLKEAEERELTLKSKLQKQDDSVVLISIPITMPECIKRCTSCSLARSSERLERVTCH</sequence>
<keyword evidence="16" id="KW-0175">Coiled coil</keyword>
<protein>
    <recommendedName>
        <fullName evidence="2">non-specific serine/threonine protein kinase</fullName>
        <ecNumber evidence="2">2.7.11.1</ecNumber>
    </recommendedName>
</protein>
<dbReference type="GO" id="GO:0004674">
    <property type="term" value="F:protein serine/threonine kinase activity"/>
    <property type="evidence" value="ECO:0007669"/>
    <property type="project" value="UniProtKB-KW"/>
</dbReference>
<feature type="domain" description="Protein kinase" evidence="17">
    <location>
        <begin position="12"/>
        <end position="276"/>
    </location>
</feature>
<dbReference type="PANTHER" id="PTHR44167">
    <property type="entry name" value="OVARIAN-SPECIFIC SERINE/THREONINE-PROTEIN KINASE LOK-RELATED"/>
    <property type="match status" value="1"/>
</dbReference>
<dbReference type="InterPro" id="IPR017441">
    <property type="entry name" value="Protein_kinase_ATP_BS"/>
</dbReference>
<reference evidence="19" key="2">
    <citation type="submission" date="2024-04" db="EMBL/GenBank/DDBJ databases">
        <authorList>
            <person name="Chen Y."/>
            <person name="Shah S."/>
            <person name="Dougan E. K."/>
            <person name="Thang M."/>
            <person name="Chan C."/>
        </authorList>
    </citation>
    <scope>NUCLEOTIDE SEQUENCE [LARGE SCALE GENOMIC DNA]</scope>
</reference>
<evidence type="ECO:0000256" key="15">
    <source>
        <dbReference type="RuleBase" id="RU000304"/>
    </source>
</evidence>
<feature type="binding site" evidence="14">
    <location>
        <position position="41"/>
    </location>
    <ligand>
        <name>ATP</name>
        <dbReference type="ChEBI" id="CHEBI:30616"/>
    </ligand>
</feature>
<evidence type="ECO:0000259" key="17">
    <source>
        <dbReference type="PROSITE" id="PS50011"/>
    </source>
</evidence>
<keyword evidence="6" id="KW-0677">Repeat</keyword>
<evidence type="ECO:0000256" key="9">
    <source>
        <dbReference type="ARBA" id="ARBA00022837"/>
    </source>
</evidence>
<dbReference type="EC" id="2.7.11.1" evidence="2"/>
<evidence type="ECO:0000256" key="10">
    <source>
        <dbReference type="ARBA" id="ARBA00022840"/>
    </source>
</evidence>
<dbReference type="PANTHER" id="PTHR44167:SF24">
    <property type="entry name" value="SERINE_THREONINE-PROTEIN KINASE CHK2"/>
    <property type="match status" value="1"/>
</dbReference>
<keyword evidence="21" id="KW-1185">Reference proteome</keyword>
<evidence type="ECO:0000313" key="20">
    <source>
        <dbReference type="EMBL" id="CAL4769407.1"/>
    </source>
</evidence>
<evidence type="ECO:0000256" key="4">
    <source>
        <dbReference type="ARBA" id="ARBA00022679"/>
    </source>
</evidence>
<evidence type="ECO:0000256" key="6">
    <source>
        <dbReference type="ARBA" id="ARBA00022737"/>
    </source>
</evidence>
<comment type="cofactor">
    <cofactor evidence="1">
        <name>Mg(2+)</name>
        <dbReference type="ChEBI" id="CHEBI:18420"/>
    </cofactor>
</comment>
<name>A0A9P1BZ16_9DINO</name>
<dbReference type="SUPFAM" id="SSF56112">
    <property type="entry name" value="Protein kinase-like (PK-like)"/>
    <property type="match status" value="1"/>
</dbReference>
<dbReference type="InterPro" id="IPR011009">
    <property type="entry name" value="Kinase-like_dom_sf"/>
</dbReference>
<dbReference type="AlphaFoldDB" id="A0A9P1BZ16"/>
<gene>
    <name evidence="18" type="ORF">C1SCF055_LOCUS9830</name>
</gene>
<dbReference type="InterPro" id="IPR008271">
    <property type="entry name" value="Ser/Thr_kinase_AS"/>
</dbReference>
<evidence type="ECO:0000256" key="5">
    <source>
        <dbReference type="ARBA" id="ARBA00022723"/>
    </source>
</evidence>
<proteinExistence type="inferred from homology"/>
<evidence type="ECO:0000256" key="12">
    <source>
        <dbReference type="ARBA" id="ARBA00047899"/>
    </source>
</evidence>
<evidence type="ECO:0000256" key="14">
    <source>
        <dbReference type="PROSITE-ProRule" id="PRU10141"/>
    </source>
</evidence>
<keyword evidence="4" id="KW-0808">Transferase</keyword>
<organism evidence="18">
    <name type="scientific">Cladocopium goreaui</name>
    <dbReference type="NCBI Taxonomy" id="2562237"/>
    <lineage>
        <taxon>Eukaryota</taxon>
        <taxon>Sar</taxon>
        <taxon>Alveolata</taxon>
        <taxon>Dinophyceae</taxon>
        <taxon>Suessiales</taxon>
        <taxon>Symbiodiniaceae</taxon>
        <taxon>Cladocopium</taxon>
    </lineage>
</organism>
<dbReference type="GO" id="GO:0005524">
    <property type="term" value="F:ATP binding"/>
    <property type="evidence" value="ECO:0007669"/>
    <property type="project" value="UniProtKB-UniRule"/>
</dbReference>
<keyword evidence="5" id="KW-0479">Metal-binding</keyword>
<dbReference type="PROSITE" id="PS50011">
    <property type="entry name" value="PROTEIN_KINASE_DOM"/>
    <property type="match status" value="1"/>
</dbReference>
<dbReference type="GO" id="GO:0005634">
    <property type="term" value="C:nucleus"/>
    <property type="evidence" value="ECO:0007669"/>
    <property type="project" value="TreeGrafter"/>
</dbReference>
<dbReference type="EMBL" id="CAMXCT010000683">
    <property type="protein sequence ID" value="CAI3982095.1"/>
    <property type="molecule type" value="Genomic_DNA"/>
</dbReference>
<comment type="catalytic activity">
    <reaction evidence="12">
        <text>L-threonyl-[protein] + ATP = O-phospho-L-threonyl-[protein] + ADP + H(+)</text>
        <dbReference type="Rhea" id="RHEA:46608"/>
        <dbReference type="Rhea" id="RHEA-COMP:11060"/>
        <dbReference type="Rhea" id="RHEA-COMP:11605"/>
        <dbReference type="ChEBI" id="CHEBI:15378"/>
        <dbReference type="ChEBI" id="CHEBI:30013"/>
        <dbReference type="ChEBI" id="CHEBI:30616"/>
        <dbReference type="ChEBI" id="CHEBI:61977"/>
        <dbReference type="ChEBI" id="CHEBI:456216"/>
        <dbReference type="EC" id="2.7.11.1"/>
    </reaction>
</comment>
<evidence type="ECO:0000256" key="8">
    <source>
        <dbReference type="ARBA" id="ARBA00022777"/>
    </source>
</evidence>
<dbReference type="GO" id="GO:0044773">
    <property type="term" value="P:mitotic DNA damage checkpoint signaling"/>
    <property type="evidence" value="ECO:0007669"/>
    <property type="project" value="TreeGrafter"/>
</dbReference>
<dbReference type="SMART" id="SM00220">
    <property type="entry name" value="S_TKc"/>
    <property type="match status" value="1"/>
</dbReference>
<evidence type="ECO:0000313" key="21">
    <source>
        <dbReference type="Proteomes" id="UP001152797"/>
    </source>
</evidence>
<keyword evidence="7 14" id="KW-0547">Nucleotide-binding</keyword>
<evidence type="ECO:0000256" key="3">
    <source>
        <dbReference type="ARBA" id="ARBA00022527"/>
    </source>
</evidence>
<dbReference type="EMBL" id="CAMXCT030000683">
    <property type="protein sequence ID" value="CAL4769407.1"/>
    <property type="molecule type" value="Genomic_DNA"/>
</dbReference>
<dbReference type="OrthoDB" id="411245at2759"/>
<evidence type="ECO:0000256" key="16">
    <source>
        <dbReference type="SAM" id="Coils"/>
    </source>
</evidence>
<dbReference type="PROSITE" id="PS00108">
    <property type="entry name" value="PROTEIN_KINASE_ST"/>
    <property type="match status" value="1"/>
</dbReference>
<dbReference type="PROSITE" id="PS00107">
    <property type="entry name" value="PROTEIN_KINASE_ATP"/>
    <property type="match status" value="1"/>
</dbReference>
<evidence type="ECO:0000313" key="19">
    <source>
        <dbReference type="EMBL" id="CAL1135470.1"/>
    </source>
</evidence>
<dbReference type="EMBL" id="CAMXCT020000683">
    <property type="protein sequence ID" value="CAL1135470.1"/>
    <property type="molecule type" value="Genomic_DNA"/>
</dbReference>
<keyword evidence="8 20" id="KW-0418">Kinase</keyword>
<comment type="similarity">
    <text evidence="11">Belongs to the protein kinase superfamily. Ser/Thr protein kinase family. CDPK subfamily.</text>
</comment>
<comment type="caution">
    <text evidence="18">The sequence shown here is derived from an EMBL/GenBank/DDBJ whole genome shotgun (WGS) entry which is preliminary data.</text>
</comment>
<evidence type="ECO:0000256" key="13">
    <source>
        <dbReference type="ARBA" id="ARBA00048679"/>
    </source>
</evidence>
<accession>A0A9P1BZ16</accession>
<evidence type="ECO:0000313" key="18">
    <source>
        <dbReference type="EMBL" id="CAI3982095.1"/>
    </source>
</evidence>
<dbReference type="FunFam" id="3.30.200.20:FF:000315">
    <property type="entry name" value="Calcium-dependent protein kinase 3"/>
    <property type="match status" value="1"/>
</dbReference>
<evidence type="ECO:0000256" key="1">
    <source>
        <dbReference type="ARBA" id="ARBA00001946"/>
    </source>
</evidence>
<evidence type="ECO:0000256" key="7">
    <source>
        <dbReference type="ARBA" id="ARBA00022741"/>
    </source>
</evidence>
<feature type="coiled-coil region" evidence="16">
    <location>
        <begin position="293"/>
        <end position="334"/>
    </location>
</feature>
<reference evidence="18" key="1">
    <citation type="submission" date="2022-10" db="EMBL/GenBank/DDBJ databases">
        <authorList>
            <person name="Chen Y."/>
            <person name="Dougan E. K."/>
            <person name="Chan C."/>
            <person name="Rhodes N."/>
            <person name="Thang M."/>
        </authorList>
    </citation>
    <scope>NUCLEOTIDE SEQUENCE</scope>
</reference>
<dbReference type="Pfam" id="PF00069">
    <property type="entry name" value="Pkinase"/>
    <property type="match status" value="1"/>
</dbReference>
<dbReference type="Proteomes" id="UP001152797">
    <property type="component" value="Unassembled WGS sequence"/>
</dbReference>
<dbReference type="Gene3D" id="1.10.510.10">
    <property type="entry name" value="Transferase(Phosphotransferase) domain 1"/>
    <property type="match status" value="1"/>
</dbReference>
<evidence type="ECO:0000256" key="2">
    <source>
        <dbReference type="ARBA" id="ARBA00012513"/>
    </source>
</evidence>
<keyword evidence="10 14" id="KW-0067">ATP-binding</keyword>
<keyword evidence="9" id="KW-0106">Calcium</keyword>
<evidence type="ECO:0000256" key="11">
    <source>
        <dbReference type="ARBA" id="ARBA00024334"/>
    </source>
</evidence>
<dbReference type="InterPro" id="IPR000719">
    <property type="entry name" value="Prot_kinase_dom"/>
</dbReference>
<dbReference type="GO" id="GO:0046872">
    <property type="term" value="F:metal ion binding"/>
    <property type="evidence" value="ECO:0007669"/>
    <property type="project" value="UniProtKB-KW"/>
</dbReference>
<comment type="catalytic activity">
    <reaction evidence="13">
        <text>L-seryl-[protein] + ATP = O-phospho-L-seryl-[protein] + ADP + H(+)</text>
        <dbReference type="Rhea" id="RHEA:17989"/>
        <dbReference type="Rhea" id="RHEA-COMP:9863"/>
        <dbReference type="Rhea" id="RHEA-COMP:11604"/>
        <dbReference type="ChEBI" id="CHEBI:15378"/>
        <dbReference type="ChEBI" id="CHEBI:29999"/>
        <dbReference type="ChEBI" id="CHEBI:30616"/>
        <dbReference type="ChEBI" id="CHEBI:83421"/>
        <dbReference type="ChEBI" id="CHEBI:456216"/>
        <dbReference type="EC" id="2.7.11.1"/>
    </reaction>
</comment>